<dbReference type="Gene3D" id="1.10.10.60">
    <property type="entry name" value="Homeodomain-like"/>
    <property type="match status" value="1"/>
</dbReference>
<name>A0A4R2J0V4_9PSEU</name>
<dbReference type="PANTHER" id="PTHR30055">
    <property type="entry name" value="HTH-TYPE TRANSCRIPTIONAL REGULATOR RUTR"/>
    <property type="match status" value="1"/>
</dbReference>
<dbReference type="EMBL" id="SLWS01000014">
    <property type="protein sequence ID" value="TCO49899.1"/>
    <property type="molecule type" value="Genomic_DNA"/>
</dbReference>
<protein>
    <submittedName>
        <fullName evidence="6">TetR family transcriptional regulator</fullName>
    </submittedName>
</protein>
<keyword evidence="1" id="KW-0805">Transcription regulation</keyword>
<evidence type="ECO:0000256" key="4">
    <source>
        <dbReference type="PROSITE-ProRule" id="PRU00335"/>
    </source>
</evidence>
<keyword evidence="7" id="KW-1185">Reference proteome</keyword>
<dbReference type="Gene3D" id="1.10.357.10">
    <property type="entry name" value="Tetracycline Repressor, domain 2"/>
    <property type="match status" value="1"/>
</dbReference>
<proteinExistence type="predicted"/>
<evidence type="ECO:0000256" key="1">
    <source>
        <dbReference type="ARBA" id="ARBA00023015"/>
    </source>
</evidence>
<dbReference type="RefSeq" id="WP_132125113.1">
    <property type="nucleotide sequence ID" value="NZ_SLWS01000014.1"/>
</dbReference>
<gene>
    <name evidence="6" type="ORF">EV192_114269</name>
</gene>
<evidence type="ECO:0000313" key="7">
    <source>
        <dbReference type="Proteomes" id="UP000295680"/>
    </source>
</evidence>
<dbReference type="AlphaFoldDB" id="A0A4R2J0V4"/>
<dbReference type="PANTHER" id="PTHR30055:SF234">
    <property type="entry name" value="HTH-TYPE TRANSCRIPTIONAL REGULATOR BETI"/>
    <property type="match status" value="1"/>
</dbReference>
<dbReference type="InterPro" id="IPR009057">
    <property type="entry name" value="Homeodomain-like_sf"/>
</dbReference>
<dbReference type="Pfam" id="PF17754">
    <property type="entry name" value="TetR_C_14"/>
    <property type="match status" value="1"/>
</dbReference>
<evidence type="ECO:0000256" key="2">
    <source>
        <dbReference type="ARBA" id="ARBA00023125"/>
    </source>
</evidence>
<dbReference type="PROSITE" id="PS50977">
    <property type="entry name" value="HTH_TETR_2"/>
    <property type="match status" value="1"/>
</dbReference>
<dbReference type="GO" id="GO:0000976">
    <property type="term" value="F:transcription cis-regulatory region binding"/>
    <property type="evidence" value="ECO:0007669"/>
    <property type="project" value="TreeGrafter"/>
</dbReference>
<dbReference type="PRINTS" id="PR00455">
    <property type="entry name" value="HTHTETR"/>
</dbReference>
<dbReference type="OrthoDB" id="3211155at2"/>
<dbReference type="PROSITE" id="PS01081">
    <property type="entry name" value="HTH_TETR_1"/>
    <property type="match status" value="1"/>
</dbReference>
<dbReference type="InterPro" id="IPR050109">
    <property type="entry name" value="HTH-type_TetR-like_transc_reg"/>
</dbReference>
<evidence type="ECO:0000313" key="6">
    <source>
        <dbReference type="EMBL" id="TCO49899.1"/>
    </source>
</evidence>
<reference evidence="6 7" key="1">
    <citation type="submission" date="2019-03" db="EMBL/GenBank/DDBJ databases">
        <title>Genomic Encyclopedia of Type Strains, Phase IV (KMG-IV): sequencing the most valuable type-strain genomes for metagenomic binning, comparative biology and taxonomic classification.</title>
        <authorList>
            <person name="Goeker M."/>
        </authorList>
    </citation>
    <scope>NUCLEOTIDE SEQUENCE [LARGE SCALE GENOMIC DNA]</scope>
    <source>
        <strain evidence="6 7">DSM 45934</strain>
    </source>
</reference>
<feature type="domain" description="HTH tetR-type" evidence="5">
    <location>
        <begin position="10"/>
        <end position="70"/>
    </location>
</feature>
<dbReference type="InterPro" id="IPR023772">
    <property type="entry name" value="DNA-bd_HTH_TetR-type_CS"/>
</dbReference>
<organism evidence="6 7">
    <name type="scientific">Actinocrispum wychmicini</name>
    <dbReference type="NCBI Taxonomy" id="1213861"/>
    <lineage>
        <taxon>Bacteria</taxon>
        <taxon>Bacillati</taxon>
        <taxon>Actinomycetota</taxon>
        <taxon>Actinomycetes</taxon>
        <taxon>Pseudonocardiales</taxon>
        <taxon>Pseudonocardiaceae</taxon>
        <taxon>Actinocrispum</taxon>
    </lineage>
</organism>
<dbReference type="Pfam" id="PF00440">
    <property type="entry name" value="TetR_N"/>
    <property type="match status" value="1"/>
</dbReference>
<dbReference type="InterPro" id="IPR001647">
    <property type="entry name" value="HTH_TetR"/>
</dbReference>
<feature type="DNA-binding region" description="H-T-H motif" evidence="4">
    <location>
        <begin position="33"/>
        <end position="52"/>
    </location>
</feature>
<dbReference type="SUPFAM" id="SSF46689">
    <property type="entry name" value="Homeodomain-like"/>
    <property type="match status" value="1"/>
</dbReference>
<comment type="caution">
    <text evidence="6">The sequence shown here is derived from an EMBL/GenBank/DDBJ whole genome shotgun (WGS) entry which is preliminary data.</text>
</comment>
<accession>A0A4R2J0V4</accession>
<dbReference type="InterPro" id="IPR041347">
    <property type="entry name" value="MftR_C"/>
</dbReference>
<dbReference type="GO" id="GO:0003700">
    <property type="term" value="F:DNA-binding transcription factor activity"/>
    <property type="evidence" value="ECO:0007669"/>
    <property type="project" value="TreeGrafter"/>
</dbReference>
<evidence type="ECO:0000259" key="5">
    <source>
        <dbReference type="PROSITE" id="PS50977"/>
    </source>
</evidence>
<evidence type="ECO:0000256" key="3">
    <source>
        <dbReference type="ARBA" id="ARBA00023163"/>
    </source>
</evidence>
<dbReference type="Proteomes" id="UP000295680">
    <property type="component" value="Unassembled WGS sequence"/>
</dbReference>
<keyword evidence="3" id="KW-0804">Transcription</keyword>
<sequence>MAGLRERKKELTKRRIAVVALKLFTERGFEAVTVNEIAETAEVAKATLFTYFPSKESLVLEGVGDDDLAGIVARRAPDQTPLQALRTHFRTFAAVHTGAIDWDDVVGRTRVIIASPLLSAAANTLLYQQRQALAEVLAEDHGPRAATLMAAQIAATVLTLQESFFHLLTGGTSPEQATGALAQDIELAFDLLEHGIDHTKGK</sequence>
<keyword evidence="2 4" id="KW-0238">DNA-binding</keyword>